<dbReference type="AlphaFoldDB" id="A0A1U7LHR3"/>
<organism evidence="11 12">
    <name type="scientific">Neolecta irregularis (strain DAH-3)</name>
    <dbReference type="NCBI Taxonomy" id="1198029"/>
    <lineage>
        <taxon>Eukaryota</taxon>
        <taxon>Fungi</taxon>
        <taxon>Dikarya</taxon>
        <taxon>Ascomycota</taxon>
        <taxon>Taphrinomycotina</taxon>
        <taxon>Neolectales</taxon>
        <taxon>Neolectaceae</taxon>
        <taxon>Neolecta</taxon>
    </lineage>
</organism>
<evidence type="ECO:0000313" key="11">
    <source>
        <dbReference type="EMBL" id="OLL22200.1"/>
    </source>
</evidence>
<feature type="compositionally biased region" description="Acidic residues" evidence="8">
    <location>
        <begin position="416"/>
        <end position="425"/>
    </location>
</feature>
<evidence type="ECO:0000256" key="3">
    <source>
        <dbReference type="ARBA" id="ARBA00022792"/>
    </source>
</evidence>
<accession>A0A1U7LHR3</accession>
<dbReference type="InterPro" id="IPR033122">
    <property type="entry name" value="LETM1-like_RBD"/>
</dbReference>
<name>A0A1U7LHR3_NEOID</name>
<evidence type="ECO:0000256" key="4">
    <source>
        <dbReference type="ARBA" id="ARBA00022989"/>
    </source>
</evidence>
<evidence type="ECO:0000256" key="5">
    <source>
        <dbReference type="ARBA" id="ARBA00023128"/>
    </source>
</evidence>
<dbReference type="OrthoDB" id="275278at2759"/>
<proteinExistence type="predicted"/>
<dbReference type="EMBL" id="LXFE01003772">
    <property type="protein sequence ID" value="OLL22200.1"/>
    <property type="molecule type" value="Genomic_DNA"/>
</dbReference>
<evidence type="ECO:0000256" key="8">
    <source>
        <dbReference type="SAM" id="MobiDB-lite"/>
    </source>
</evidence>
<evidence type="ECO:0000256" key="1">
    <source>
        <dbReference type="ARBA" id="ARBA00004434"/>
    </source>
</evidence>
<evidence type="ECO:0000313" key="12">
    <source>
        <dbReference type="Proteomes" id="UP000186594"/>
    </source>
</evidence>
<dbReference type="PANTHER" id="PTHR14009">
    <property type="entry name" value="LEUCINE ZIPPER-EF-HAND CONTAINING TRANSMEMBRANE PROTEIN"/>
    <property type="match status" value="1"/>
</dbReference>
<keyword evidence="12" id="KW-1185">Reference proteome</keyword>
<keyword evidence="3" id="KW-0999">Mitochondrion inner membrane</keyword>
<keyword evidence="4 9" id="KW-1133">Transmembrane helix</keyword>
<feature type="transmembrane region" description="Helical" evidence="9">
    <location>
        <begin position="153"/>
        <end position="176"/>
    </location>
</feature>
<keyword evidence="2 9" id="KW-0812">Transmembrane</keyword>
<feature type="domain" description="Letm1 RBD" evidence="10">
    <location>
        <begin position="199"/>
        <end position="392"/>
    </location>
</feature>
<evidence type="ECO:0000256" key="7">
    <source>
        <dbReference type="PROSITE-ProRule" id="PRU01094"/>
    </source>
</evidence>
<comment type="subcellular location">
    <subcellularLocation>
        <location evidence="1">Mitochondrion inner membrane</location>
        <topology evidence="1">Single-pass membrane protein</topology>
    </subcellularLocation>
</comment>
<dbReference type="GO" id="GO:0043022">
    <property type="term" value="F:ribosome binding"/>
    <property type="evidence" value="ECO:0007669"/>
    <property type="project" value="InterPro"/>
</dbReference>
<protein>
    <submittedName>
        <fullName evidence="11">LETM1 domain-containing protein mdm28, mitochondrial</fullName>
    </submittedName>
</protein>
<gene>
    <name evidence="11" type="ORF">NEOLI_003452</name>
</gene>
<dbReference type="Pfam" id="PF07766">
    <property type="entry name" value="LETM1_RBD"/>
    <property type="match status" value="1"/>
</dbReference>
<evidence type="ECO:0000256" key="2">
    <source>
        <dbReference type="ARBA" id="ARBA00022692"/>
    </source>
</evidence>
<dbReference type="GO" id="GO:0030003">
    <property type="term" value="P:intracellular monoatomic cation homeostasis"/>
    <property type="evidence" value="ECO:0007669"/>
    <property type="project" value="TreeGrafter"/>
</dbReference>
<feature type="region of interest" description="Disordered" evidence="8">
    <location>
        <begin position="416"/>
        <end position="483"/>
    </location>
</feature>
<dbReference type="Proteomes" id="UP000186594">
    <property type="component" value="Unassembled WGS sequence"/>
</dbReference>
<feature type="compositionally biased region" description="Basic and acidic residues" evidence="8">
    <location>
        <begin position="451"/>
        <end position="483"/>
    </location>
</feature>
<comment type="caution">
    <text evidence="11">The sequence shown here is derived from an EMBL/GenBank/DDBJ whole genome shotgun (WGS) entry which is preliminary data.</text>
</comment>
<dbReference type="PANTHER" id="PTHR14009:SF1">
    <property type="entry name" value="MITOCHONDRIAL PROTON_CALCIUM EXCHANGER PROTEIN"/>
    <property type="match status" value="1"/>
</dbReference>
<dbReference type="InterPro" id="IPR044202">
    <property type="entry name" value="LETM1/MDM38-like"/>
</dbReference>
<dbReference type="OMA" id="LQHYWDG"/>
<reference evidence="11 12" key="1">
    <citation type="submission" date="2016-04" db="EMBL/GenBank/DDBJ databases">
        <title>Evolutionary innovation and constraint leading to complex multicellularity in the Ascomycota.</title>
        <authorList>
            <person name="Cisse O."/>
            <person name="Nguyen A."/>
            <person name="Hewitt D.A."/>
            <person name="Jedd G."/>
            <person name="Stajich J.E."/>
        </authorList>
    </citation>
    <scope>NUCLEOTIDE SEQUENCE [LARGE SCALE GENOMIC DNA]</scope>
    <source>
        <strain evidence="11 12">DAH-3</strain>
    </source>
</reference>
<dbReference type="STRING" id="1198029.A0A1U7LHR3"/>
<evidence type="ECO:0000256" key="9">
    <source>
        <dbReference type="SAM" id="Phobius"/>
    </source>
</evidence>
<dbReference type="PROSITE" id="PS51758">
    <property type="entry name" value="LETM1_RBD"/>
    <property type="match status" value="1"/>
</dbReference>
<sequence>MLGRSVATAHFIARRPLQVQLLLLRPVRLYTDTVPNNRPATPAFVNVPKPASAPSAVAPVPPVPGSSTLAKAPEGAVSPALEHKNGLDTVSEADKRKLTLKQKIKKELLHYWDGTKLLGKELRISFKLALKMAAGHELSRRENRQLKRTVQDLVRLVPFSVFIIVPFAELLLPVALKLFPNMLPSTYEGAKAKEAKRLKLSDTRKEVGKVLRQTMQETGLPLSTSTKQKEEFTEFFRKIRTSGEKPGRGDIINVCKIFRDDLTLDNLSRPQLVAMCRYLNLNTFGTDNILRYNIRHRMRQIKQDDKVIAYEGVDTLTIPELQTATASRGIRTHGISPARLRDDLNTWLELRLKHGVPSTLLVLSNAFTYGRQDGEADSHYDALETTLSTELEVSNAEGAATNAQRLEVLKEQEELIEEENQEDQETGSTSPKDDRDIDEAEDATKIQQTVQDERSGIGAQDFKDVEKAEIKRQGGKEKKQYLK</sequence>
<keyword evidence="5 7" id="KW-0496">Mitochondrion</keyword>
<evidence type="ECO:0000259" key="10">
    <source>
        <dbReference type="PROSITE" id="PS51758"/>
    </source>
</evidence>
<keyword evidence="6 9" id="KW-0472">Membrane</keyword>
<dbReference type="GO" id="GO:0005743">
    <property type="term" value="C:mitochondrial inner membrane"/>
    <property type="evidence" value="ECO:0007669"/>
    <property type="project" value="UniProtKB-SubCell"/>
</dbReference>
<evidence type="ECO:0000256" key="6">
    <source>
        <dbReference type="ARBA" id="ARBA00023136"/>
    </source>
</evidence>